<evidence type="ECO:0000256" key="3">
    <source>
        <dbReference type="ARBA" id="ARBA00023163"/>
    </source>
</evidence>
<dbReference type="GeneID" id="78203758"/>
<evidence type="ECO:0000313" key="6">
    <source>
        <dbReference type="EMBL" id="OUQ56312.1"/>
    </source>
</evidence>
<sequence length="284" mass="30719">MRNIFSIINGKKAQLPKKEQLLGEYIIANPESVISSSIQKLSKDTGISTATIVRFCREIGTNGFGDLKLQLVAARSSASNNDYHEFDAGEGIAAIKNTMAARFKSVIEATQGGLNDPSVEKAIQKINTSASILVYGAAASGLVANDMCQKFMRIGKNISYMPDFHVTLAKLASFTVNDLLVLISNDGKTTEISDLLKVADEFGIPTLLLTANPRASIAKKVDLVLLTQDIGEPAIRSGATTSLISQLFVVDVLVFSYLSTHTDEVLKNLKKSNQATDIHKNKRK</sequence>
<name>A0A1Y4UEX7_9LACO</name>
<dbReference type="Gene3D" id="1.10.10.10">
    <property type="entry name" value="Winged helix-like DNA-binding domain superfamily/Winged helix DNA-binding domain"/>
    <property type="match status" value="1"/>
</dbReference>
<feature type="domain" description="SIS" evidence="5">
    <location>
        <begin position="119"/>
        <end position="264"/>
    </location>
</feature>
<dbReference type="PANTHER" id="PTHR30514:SF10">
    <property type="entry name" value="MURR_RPIR FAMILY TRANSCRIPTIONAL REGULATOR"/>
    <property type="match status" value="1"/>
</dbReference>
<dbReference type="GO" id="GO:0003677">
    <property type="term" value="F:DNA binding"/>
    <property type="evidence" value="ECO:0007669"/>
    <property type="project" value="UniProtKB-KW"/>
</dbReference>
<dbReference type="InterPro" id="IPR047640">
    <property type="entry name" value="RpiR-like"/>
</dbReference>
<dbReference type="EMBL" id="NFLZ01000032">
    <property type="protein sequence ID" value="OUQ74660.1"/>
    <property type="molecule type" value="Genomic_DNA"/>
</dbReference>
<keyword evidence="1" id="KW-0805">Transcription regulation</keyword>
<gene>
    <name evidence="7" type="ORF">B5E44_09145</name>
    <name evidence="6" type="ORF">B5E59_05405</name>
</gene>
<reference evidence="7" key="2">
    <citation type="journal article" date="2018" name="BMC Genomics">
        <title>Whole genome sequencing and function prediction of 133 gut anaerobes isolated from chicken caecum in pure cultures.</title>
        <authorList>
            <person name="Medvecky M."/>
            <person name="Cejkova D."/>
            <person name="Polansky O."/>
            <person name="Karasova D."/>
            <person name="Kubasova T."/>
            <person name="Cizek A."/>
            <person name="Rychlik I."/>
        </authorList>
    </citation>
    <scope>NUCLEOTIDE SEQUENCE</scope>
    <source>
        <strain evidence="7">An101</strain>
        <strain evidence="6">An115</strain>
    </source>
</reference>
<evidence type="ECO:0000256" key="1">
    <source>
        <dbReference type="ARBA" id="ARBA00023015"/>
    </source>
</evidence>
<organism evidence="7 8">
    <name type="scientific">Lactobacillus gallinarum</name>
    <dbReference type="NCBI Taxonomy" id="52242"/>
    <lineage>
        <taxon>Bacteria</taxon>
        <taxon>Bacillati</taxon>
        <taxon>Bacillota</taxon>
        <taxon>Bacilli</taxon>
        <taxon>Lactobacillales</taxon>
        <taxon>Lactobacillaceae</taxon>
        <taxon>Lactobacillus</taxon>
    </lineage>
</organism>
<dbReference type="InterPro" id="IPR036388">
    <property type="entry name" value="WH-like_DNA-bd_sf"/>
</dbReference>
<evidence type="ECO:0000259" key="5">
    <source>
        <dbReference type="PROSITE" id="PS51464"/>
    </source>
</evidence>
<dbReference type="AlphaFoldDB" id="A0A1Y4UEX7"/>
<dbReference type="RefSeq" id="WP_087176324.1">
    <property type="nucleotide sequence ID" value="NZ_CAKNRY010000014.1"/>
</dbReference>
<reference evidence="8 9" key="1">
    <citation type="submission" date="2017-04" db="EMBL/GenBank/DDBJ databases">
        <title>Function of individual gut microbiota members based on whole genome sequencing of pure cultures obtained from chicken caecum.</title>
        <authorList>
            <person name="Medvecky M."/>
            <person name="Cejkova D."/>
            <person name="Polansky O."/>
            <person name="Karasova D."/>
            <person name="Kubasova T."/>
            <person name="Cizek A."/>
            <person name="Rychlik I."/>
        </authorList>
    </citation>
    <scope>NUCLEOTIDE SEQUENCE [LARGE SCALE GENOMIC DNA]</scope>
    <source>
        <strain evidence="8">An101</strain>
        <strain evidence="9">An115</strain>
    </source>
</reference>
<dbReference type="Pfam" id="PF01380">
    <property type="entry name" value="SIS"/>
    <property type="match status" value="1"/>
</dbReference>
<dbReference type="GO" id="GO:0097367">
    <property type="term" value="F:carbohydrate derivative binding"/>
    <property type="evidence" value="ECO:0007669"/>
    <property type="project" value="InterPro"/>
</dbReference>
<dbReference type="CDD" id="cd05013">
    <property type="entry name" value="SIS_RpiR"/>
    <property type="match status" value="1"/>
</dbReference>
<evidence type="ECO:0000256" key="2">
    <source>
        <dbReference type="ARBA" id="ARBA00023125"/>
    </source>
</evidence>
<evidence type="ECO:0000313" key="9">
    <source>
        <dbReference type="Proteomes" id="UP000196293"/>
    </source>
</evidence>
<proteinExistence type="predicted"/>
<dbReference type="PROSITE" id="PS51071">
    <property type="entry name" value="HTH_RPIR"/>
    <property type="match status" value="1"/>
</dbReference>
<dbReference type="Proteomes" id="UP000195859">
    <property type="component" value="Unassembled WGS sequence"/>
</dbReference>
<dbReference type="Gene3D" id="3.40.50.10490">
    <property type="entry name" value="Glucose-6-phosphate isomerase like protein, domain 1"/>
    <property type="match status" value="1"/>
</dbReference>
<dbReference type="PANTHER" id="PTHR30514">
    <property type="entry name" value="GLUCOKINASE"/>
    <property type="match status" value="1"/>
</dbReference>
<evidence type="ECO:0000313" key="7">
    <source>
        <dbReference type="EMBL" id="OUQ74660.1"/>
    </source>
</evidence>
<dbReference type="SUPFAM" id="SSF53697">
    <property type="entry name" value="SIS domain"/>
    <property type="match status" value="1"/>
</dbReference>
<keyword evidence="9" id="KW-1185">Reference proteome</keyword>
<dbReference type="GO" id="GO:1901135">
    <property type="term" value="P:carbohydrate derivative metabolic process"/>
    <property type="evidence" value="ECO:0007669"/>
    <property type="project" value="InterPro"/>
</dbReference>
<dbReference type="SUPFAM" id="SSF46689">
    <property type="entry name" value="Homeodomain-like"/>
    <property type="match status" value="1"/>
</dbReference>
<keyword evidence="2" id="KW-0238">DNA-binding</keyword>
<dbReference type="InterPro" id="IPR009057">
    <property type="entry name" value="Homeodomain-like_sf"/>
</dbReference>
<dbReference type="InterPro" id="IPR001347">
    <property type="entry name" value="SIS_dom"/>
</dbReference>
<dbReference type="InterPro" id="IPR000281">
    <property type="entry name" value="HTH_RpiR"/>
</dbReference>
<dbReference type="EMBL" id="NFLS01000010">
    <property type="protein sequence ID" value="OUQ56312.1"/>
    <property type="molecule type" value="Genomic_DNA"/>
</dbReference>
<evidence type="ECO:0000259" key="4">
    <source>
        <dbReference type="PROSITE" id="PS51071"/>
    </source>
</evidence>
<dbReference type="Proteomes" id="UP000196293">
    <property type="component" value="Unassembled WGS sequence"/>
</dbReference>
<comment type="caution">
    <text evidence="7">The sequence shown here is derived from an EMBL/GenBank/DDBJ whole genome shotgun (WGS) entry which is preliminary data.</text>
</comment>
<feature type="domain" description="HTH rpiR-type" evidence="4">
    <location>
        <begin position="2"/>
        <end position="78"/>
    </location>
</feature>
<dbReference type="PROSITE" id="PS51464">
    <property type="entry name" value="SIS"/>
    <property type="match status" value="1"/>
</dbReference>
<dbReference type="GO" id="GO:0003700">
    <property type="term" value="F:DNA-binding transcription factor activity"/>
    <property type="evidence" value="ECO:0007669"/>
    <property type="project" value="InterPro"/>
</dbReference>
<evidence type="ECO:0000313" key="8">
    <source>
        <dbReference type="Proteomes" id="UP000195859"/>
    </source>
</evidence>
<dbReference type="InterPro" id="IPR035472">
    <property type="entry name" value="RpiR-like_SIS"/>
</dbReference>
<accession>A0A1Y4UEX7</accession>
<protein>
    <submittedName>
        <fullName evidence="7">Transcriptional regulator</fullName>
    </submittedName>
</protein>
<dbReference type="InterPro" id="IPR046348">
    <property type="entry name" value="SIS_dom_sf"/>
</dbReference>
<keyword evidence="3" id="KW-0804">Transcription</keyword>
<dbReference type="Pfam" id="PF01418">
    <property type="entry name" value="HTH_6"/>
    <property type="match status" value="1"/>
</dbReference>